<name>A0A5J6WRP5_MORMI</name>
<sequence>MDSRAPTSASMQSTSEHSASSSRASDQQQQGYLLSIDNGTQSVRALLFDIQGNLIAKGQQVITPYFSVQPGWAEQDPDYYWLAVKQACDLLWQDLPLYPAINKLDIVGMSITTQRGTVINLDSEGKALRPAIIWLDQRHAQQEAIQWPWNWLFKIARVEDIIQRFQEKSQAIWIRQNQPDIWRDTSKYLLLSGFLNYKFTDNIVDSVGSQVGYIPFDYKKLAWLKKSDWRWDMLAIDPSMLPKLIEPGELVGHVSEKAAIHTGIPAGLPVIASASDKACEIIGSGGNRPNIACLSYGTTATINITTDKYTEATPHLPPFPSAIPRHYSSEIMIYRGFWLISWFKKEFGLREQHIADAEGIAPEVLFDRLVAKIPPGSMGLMLQPYWTPGARDPGPEAKGGIIGFGDVHTRTHIYRAILEGLAYALREGKERIGKRNKVKITTLRVSGGGSQSDVAMQLTANIFNMPAERPHTFETSGLGAAIVTAVGLGIYSSFDQAIAAMTRVNEIFQPQPEVVNTYDALYNQVYLKMYKQLQPLYKSIRTITGYPK</sequence>
<dbReference type="Pfam" id="PF02782">
    <property type="entry name" value="FGGY_C"/>
    <property type="match status" value="1"/>
</dbReference>
<dbReference type="SUPFAM" id="SSF53067">
    <property type="entry name" value="Actin-like ATPase domain"/>
    <property type="match status" value="2"/>
</dbReference>
<evidence type="ECO:0000259" key="6">
    <source>
        <dbReference type="Pfam" id="PF02782"/>
    </source>
</evidence>
<dbReference type="Gene3D" id="3.30.420.40">
    <property type="match status" value="2"/>
</dbReference>
<dbReference type="Pfam" id="PF00370">
    <property type="entry name" value="FGGY_N"/>
    <property type="match status" value="1"/>
</dbReference>
<dbReference type="EMBL" id="CP044399">
    <property type="protein sequence ID" value="QFI39908.1"/>
    <property type="molecule type" value="Genomic_DNA"/>
</dbReference>
<dbReference type="InterPro" id="IPR043129">
    <property type="entry name" value="ATPase_NBD"/>
</dbReference>
<evidence type="ECO:0000259" key="5">
    <source>
        <dbReference type="Pfam" id="PF00370"/>
    </source>
</evidence>
<reference evidence="7 8" key="1">
    <citation type="submission" date="2019-09" db="EMBL/GenBank/DDBJ databases">
        <title>Hybrid Assembly of the complete Genome of the Deep-Sea Bacterium Moritella marina from long Nanopore and Illumina reads.</title>
        <authorList>
            <person name="Magin S."/>
            <person name="Georgoulis A."/>
            <person name="Papadimitriou K."/>
            <person name="Iliakis G."/>
            <person name="Vorgias C.E."/>
        </authorList>
    </citation>
    <scope>NUCLEOTIDE SEQUENCE [LARGE SCALE GENOMIC DNA]</scope>
    <source>
        <strain evidence="7 8">MP-1</strain>
    </source>
</reference>
<dbReference type="GO" id="GO:0005975">
    <property type="term" value="P:carbohydrate metabolic process"/>
    <property type="evidence" value="ECO:0007669"/>
    <property type="project" value="InterPro"/>
</dbReference>
<evidence type="ECO:0000313" key="8">
    <source>
        <dbReference type="Proteomes" id="UP000327424"/>
    </source>
</evidence>
<accession>A0A5J6WRP5</accession>
<dbReference type="InterPro" id="IPR050406">
    <property type="entry name" value="FGGY_Carb_Kinase"/>
</dbReference>
<dbReference type="KEGG" id="mmaa:FR932_19855"/>
<dbReference type="AlphaFoldDB" id="A0A5J6WRP5"/>
<dbReference type="PANTHER" id="PTHR43095:SF5">
    <property type="entry name" value="XYLULOSE KINASE"/>
    <property type="match status" value="1"/>
</dbReference>
<evidence type="ECO:0000256" key="1">
    <source>
        <dbReference type="ARBA" id="ARBA00009156"/>
    </source>
</evidence>
<keyword evidence="2" id="KW-0808">Transferase</keyword>
<dbReference type="InterPro" id="IPR018484">
    <property type="entry name" value="FGGY_N"/>
</dbReference>
<proteinExistence type="inferred from homology"/>
<comment type="similarity">
    <text evidence="1">Belongs to the FGGY kinase family.</text>
</comment>
<dbReference type="InterPro" id="IPR000577">
    <property type="entry name" value="Carb_kinase_FGGY"/>
</dbReference>
<feature type="domain" description="Carbohydrate kinase FGGY N-terminal" evidence="5">
    <location>
        <begin position="32"/>
        <end position="283"/>
    </location>
</feature>
<dbReference type="Proteomes" id="UP000327424">
    <property type="component" value="Chromosome"/>
</dbReference>
<evidence type="ECO:0000256" key="3">
    <source>
        <dbReference type="ARBA" id="ARBA00022777"/>
    </source>
</evidence>
<feature type="domain" description="Carbohydrate kinase FGGY C-terminal" evidence="6">
    <location>
        <begin position="294"/>
        <end position="487"/>
    </location>
</feature>
<dbReference type="InterPro" id="IPR018485">
    <property type="entry name" value="FGGY_C"/>
</dbReference>
<keyword evidence="3 7" id="KW-0418">Kinase</keyword>
<dbReference type="OrthoDB" id="9805576at2"/>
<dbReference type="CDD" id="cd07779">
    <property type="entry name" value="ASKHA_NBD_FGGY_YgcE-like"/>
    <property type="match status" value="1"/>
</dbReference>
<dbReference type="PANTHER" id="PTHR43095">
    <property type="entry name" value="SUGAR KINASE"/>
    <property type="match status" value="1"/>
</dbReference>
<dbReference type="RefSeq" id="WP_019442166.1">
    <property type="nucleotide sequence ID" value="NZ_ALOE01000026.1"/>
</dbReference>
<keyword evidence="8" id="KW-1185">Reference proteome</keyword>
<dbReference type="PIRSF" id="PIRSF000538">
    <property type="entry name" value="GlpK"/>
    <property type="match status" value="1"/>
</dbReference>
<evidence type="ECO:0000256" key="4">
    <source>
        <dbReference type="SAM" id="MobiDB-lite"/>
    </source>
</evidence>
<evidence type="ECO:0000256" key="2">
    <source>
        <dbReference type="ARBA" id="ARBA00022679"/>
    </source>
</evidence>
<evidence type="ECO:0000313" key="7">
    <source>
        <dbReference type="EMBL" id="QFI39908.1"/>
    </source>
</evidence>
<feature type="compositionally biased region" description="Low complexity" evidence="4">
    <location>
        <begin position="8"/>
        <end position="24"/>
    </location>
</feature>
<protein>
    <submittedName>
        <fullName evidence="7">Carbohydrate kinase</fullName>
    </submittedName>
</protein>
<gene>
    <name evidence="7" type="ORF">FR932_19855</name>
</gene>
<organism evidence="7 8">
    <name type="scientific">Moritella marina ATCC 15381</name>
    <dbReference type="NCBI Taxonomy" id="1202962"/>
    <lineage>
        <taxon>Bacteria</taxon>
        <taxon>Pseudomonadati</taxon>
        <taxon>Pseudomonadota</taxon>
        <taxon>Gammaproteobacteria</taxon>
        <taxon>Alteromonadales</taxon>
        <taxon>Moritellaceae</taxon>
        <taxon>Moritella</taxon>
    </lineage>
</organism>
<feature type="region of interest" description="Disordered" evidence="4">
    <location>
        <begin position="1"/>
        <end position="24"/>
    </location>
</feature>
<dbReference type="GO" id="GO:0016301">
    <property type="term" value="F:kinase activity"/>
    <property type="evidence" value="ECO:0007669"/>
    <property type="project" value="UniProtKB-KW"/>
</dbReference>